<dbReference type="PANTHER" id="PTHR33991">
    <property type="entry name" value="DNA REPAIR PROTEIN RECO"/>
    <property type="match status" value="1"/>
</dbReference>
<dbReference type="HAMAP" id="MF_00201">
    <property type="entry name" value="RecO"/>
    <property type="match status" value="1"/>
</dbReference>
<comment type="function">
    <text evidence="7">Involved in DNA repair and RecF pathway recombination.</text>
</comment>
<dbReference type="InterPro" id="IPR012340">
    <property type="entry name" value="NA-bd_OB-fold"/>
</dbReference>
<name>A0A167J6V4_9FLAO</name>
<evidence type="ECO:0000256" key="7">
    <source>
        <dbReference type="HAMAP-Rule" id="MF_00201"/>
    </source>
</evidence>
<keyword evidence="5 7" id="KW-0234">DNA repair</keyword>
<accession>A0A167J6V4</accession>
<feature type="domain" description="DNA replication/recombination mediator RecO N-terminal" evidence="8">
    <location>
        <begin position="1"/>
        <end position="82"/>
    </location>
</feature>
<keyword evidence="4 7" id="KW-0233">DNA recombination</keyword>
<evidence type="ECO:0000313" key="10">
    <source>
        <dbReference type="Proteomes" id="UP000077013"/>
    </source>
</evidence>
<evidence type="ECO:0000256" key="3">
    <source>
        <dbReference type="ARBA" id="ARBA00022763"/>
    </source>
</evidence>
<dbReference type="Pfam" id="PF11967">
    <property type="entry name" value="RecO_N"/>
    <property type="match status" value="1"/>
</dbReference>
<dbReference type="Gene3D" id="1.20.1440.120">
    <property type="entry name" value="Recombination protein O, C-terminal domain"/>
    <property type="match status" value="1"/>
</dbReference>
<evidence type="ECO:0000256" key="6">
    <source>
        <dbReference type="ARBA" id="ARBA00033409"/>
    </source>
</evidence>
<comment type="caution">
    <text evidence="9">The sequence shown here is derived from an EMBL/GenBank/DDBJ whole genome shotgun (WGS) entry which is preliminary data.</text>
</comment>
<dbReference type="AlphaFoldDB" id="A0A167J6V4"/>
<dbReference type="SUPFAM" id="SSF57863">
    <property type="entry name" value="ArfGap/RecO-like zinc finger"/>
    <property type="match status" value="1"/>
</dbReference>
<dbReference type="EMBL" id="LRXL01000026">
    <property type="protein sequence ID" value="OAB80381.1"/>
    <property type="molecule type" value="Genomic_DNA"/>
</dbReference>
<evidence type="ECO:0000256" key="1">
    <source>
        <dbReference type="ARBA" id="ARBA00007452"/>
    </source>
</evidence>
<dbReference type="GO" id="GO:0043590">
    <property type="term" value="C:bacterial nucleoid"/>
    <property type="evidence" value="ECO:0007669"/>
    <property type="project" value="TreeGrafter"/>
</dbReference>
<dbReference type="PANTHER" id="PTHR33991:SF1">
    <property type="entry name" value="DNA REPAIR PROTEIN RECO"/>
    <property type="match status" value="1"/>
</dbReference>
<keyword evidence="10" id="KW-1185">Reference proteome</keyword>
<dbReference type="Pfam" id="PF02565">
    <property type="entry name" value="RecO_C"/>
    <property type="match status" value="1"/>
</dbReference>
<dbReference type="STRING" id="1763537.ULVI_06505"/>
<evidence type="ECO:0000259" key="8">
    <source>
        <dbReference type="Pfam" id="PF11967"/>
    </source>
</evidence>
<evidence type="ECO:0000256" key="2">
    <source>
        <dbReference type="ARBA" id="ARBA00021310"/>
    </source>
</evidence>
<reference evidence="9 10" key="1">
    <citation type="submission" date="2016-02" db="EMBL/GenBank/DDBJ databases">
        <title>Ulvibacter sp. LPB0005, isolated from Thais luteostoma.</title>
        <authorList>
            <person name="Shin S.-K."/>
            <person name="Yi H."/>
        </authorList>
    </citation>
    <scope>NUCLEOTIDE SEQUENCE [LARGE SCALE GENOMIC DNA]</scope>
    <source>
        <strain evidence="9 10">LPB0005</strain>
    </source>
</reference>
<gene>
    <name evidence="7" type="primary">recO</name>
    <name evidence="9" type="ORF">ULVI_06505</name>
</gene>
<dbReference type="Gene3D" id="2.40.50.140">
    <property type="entry name" value="Nucleic acid-binding proteins"/>
    <property type="match status" value="1"/>
</dbReference>
<dbReference type="InterPro" id="IPR037278">
    <property type="entry name" value="ARFGAP/RecO"/>
</dbReference>
<dbReference type="InterPro" id="IPR022572">
    <property type="entry name" value="DNA_rep/recomb_RecO_N"/>
</dbReference>
<sequence length="239" mass="27283">MIVTTNAIVLSSLKYAEADLIVTCYTEAAGVKTYLLRRILKSRKGKLKTSYFQPLTQLEMVAYHKNKGTLESIREAKILHPYETLHTEVVKSSLVMFLAEMLKNCIQEEESNPDLFNFLSAAFDYLDTHDAIGNFHILFLLKLSAYLGFYPDASDIEAPYFNIAAGFFQSESTDIYSEEGVTIEAFKQFFGVNFDAISEIKLTKKERSDVLNLLLAYYQLHLQGYKKPKSLLVLNQLFH</sequence>
<dbReference type="InterPro" id="IPR003717">
    <property type="entry name" value="RecO"/>
</dbReference>
<dbReference type="SUPFAM" id="SSF50249">
    <property type="entry name" value="Nucleic acid-binding proteins"/>
    <property type="match status" value="1"/>
</dbReference>
<protein>
    <recommendedName>
        <fullName evidence="2 7">DNA repair protein RecO</fullName>
    </recommendedName>
    <alternativeName>
        <fullName evidence="6 7">Recombination protein O</fullName>
    </alternativeName>
</protein>
<dbReference type="GO" id="GO:0006302">
    <property type="term" value="P:double-strand break repair"/>
    <property type="evidence" value="ECO:0007669"/>
    <property type="project" value="TreeGrafter"/>
</dbReference>
<dbReference type="RefSeq" id="WP_068590906.1">
    <property type="nucleotide sequence ID" value="NZ_LRXL01000026.1"/>
</dbReference>
<dbReference type="OrthoDB" id="9789152at2"/>
<evidence type="ECO:0000256" key="5">
    <source>
        <dbReference type="ARBA" id="ARBA00023204"/>
    </source>
</evidence>
<dbReference type="Proteomes" id="UP000077013">
    <property type="component" value="Unassembled WGS sequence"/>
</dbReference>
<organism evidence="9 10">
    <name type="scientific">Cochleicola gelatinilyticus</name>
    <dbReference type="NCBI Taxonomy" id="1763537"/>
    <lineage>
        <taxon>Bacteria</taxon>
        <taxon>Pseudomonadati</taxon>
        <taxon>Bacteroidota</taxon>
        <taxon>Flavobacteriia</taxon>
        <taxon>Flavobacteriales</taxon>
        <taxon>Flavobacteriaceae</taxon>
        <taxon>Cochleicola</taxon>
    </lineage>
</organism>
<dbReference type="NCBIfam" id="TIGR00613">
    <property type="entry name" value="reco"/>
    <property type="match status" value="1"/>
</dbReference>
<dbReference type="GO" id="GO:0006310">
    <property type="term" value="P:DNA recombination"/>
    <property type="evidence" value="ECO:0007669"/>
    <property type="project" value="UniProtKB-UniRule"/>
</dbReference>
<evidence type="ECO:0000313" key="9">
    <source>
        <dbReference type="EMBL" id="OAB80381.1"/>
    </source>
</evidence>
<proteinExistence type="inferred from homology"/>
<dbReference type="InterPro" id="IPR042242">
    <property type="entry name" value="RecO_C"/>
</dbReference>
<keyword evidence="3 7" id="KW-0227">DNA damage</keyword>
<evidence type="ECO:0000256" key="4">
    <source>
        <dbReference type="ARBA" id="ARBA00023172"/>
    </source>
</evidence>
<comment type="similarity">
    <text evidence="1 7">Belongs to the RecO family.</text>
</comment>